<comment type="subcellular location">
    <subcellularLocation>
        <location evidence="1 5">Bacterial flagellum basal body</location>
    </subcellularLocation>
</comment>
<evidence type="ECO:0000313" key="6">
    <source>
        <dbReference type="EMBL" id="BCA95809.1"/>
    </source>
</evidence>
<keyword evidence="6" id="KW-0969">Cilium</keyword>
<accession>A0A6F8T5T0</accession>
<keyword evidence="4 5" id="KW-0975">Bacterial flagellum</keyword>
<dbReference type="PANTHER" id="PTHR34653:SF1">
    <property type="entry name" value="FLAGELLAR HOOK-BASAL BODY COMPLEX PROTEIN FLIE"/>
    <property type="match status" value="1"/>
</dbReference>
<dbReference type="GO" id="GO:0005198">
    <property type="term" value="F:structural molecule activity"/>
    <property type="evidence" value="ECO:0007669"/>
    <property type="project" value="UniProtKB-UniRule"/>
</dbReference>
<dbReference type="HAMAP" id="MF_00724">
    <property type="entry name" value="FliE"/>
    <property type="match status" value="1"/>
</dbReference>
<name>A0A6F8T5T0_9GAMM</name>
<dbReference type="Proteomes" id="UP000502894">
    <property type="component" value="Chromosome"/>
</dbReference>
<dbReference type="GO" id="GO:0003774">
    <property type="term" value="F:cytoskeletal motor activity"/>
    <property type="evidence" value="ECO:0007669"/>
    <property type="project" value="InterPro"/>
</dbReference>
<dbReference type="InterPro" id="IPR001624">
    <property type="entry name" value="FliE"/>
</dbReference>
<dbReference type="EMBL" id="AP022839">
    <property type="protein sequence ID" value="BCA95809.1"/>
    <property type="molecule type" value="Genomic_DNA"/>
</dbReference>
<comment type="similarity">
    <text evidence="2 5">Belongs to the FliE family.</text>
</comment>
<keyword evidence="6" id="KW-0966">Cell projection</keyword>
<dbReference type="KEGG" id="lant:TUM19329_21700"/>
<keyword evidence="7" id="KW-1185">Reference proteome</keyword>
<evidence type="ECO:0000256" key="4">
    <source>
        <dbReference type="ARBA" id="ARBA00023143"/>
    </source>
</evidence>
<protein>
    <recommendedName>
        <fullName evidence="3 5">Flagellar hook-basal body complex protein FliE</fullName>
    </recommendedName>
</protein>
<dbReference type="NCBIfam" id="TIGR00205">
    <property type="entry name" value="fliE"/>
    <property type="match status" value="1"/>
</dbReference>
<gene>
    <name evidence="5 6" type="primary">fliE</name>
    <name evidence="6" type="ORF">TUM19329_21700</name>
</gene>
<dbReference type="GO" id="GO:0071973">
    <property type="term" value="P:bacterial-type flagellum-dependent cell motility"/>
    <property type="evidence" value="ECO:0007669"/>
    <property type="project" value="InterPro"/>
</dbReference>
<proteinExistence type="inferred from homology"/>
<evidence type="ECO:0000256" key="1">
    <source>
        <dbReference type="ARBA" id="ARBA00004117"/>
    </source>
</evidence>
<organism evidence="6 7">
    <name type="scientific">Legionella antarctica</name>
    <dbReference type="NCBI Taxonomy" id="2708020"/>
    <lineage>
        <taxon>Bacteria</taxon>
        <taxon>Pseudomonadati</taxon>
        <taxon>Pseudomonadota</taxon>
        <taxon>Gammaproteobacteria</taxon>
        <taxon>Legionellales</taxon>
        <taxon>Legionellaceae</taxon>
        <taxon>Legionella</taxon>
    </lineage>
</organism>
<sequence>MGEINTVNLINQMRTMAAQAEGSKVEAGSNQAPFSLVFQQALNQVNDLTQTSDSLKTRFEMGDPGISLGEVMIAGQKSNLGFEATLRVRNKVVQAYQDIMNLPL</sequence>
<dbReference type="AlphaFoldDB" id="A0A6F8T5T0"/>
<dbReference type="PRINTS" id="PR01006">
    <property type="entry name" value="FLGHOOKFLIE"/>
</dbReference>
<reference evidence="6" key="1">
    <citation type="journal article" date="2020" name="Microbiol. Resour. Announc.">
        <title>Complete Genome Sequence of Novel Psychrotolerant Legionella Strain TUM19329, Isolated from Antarctic Lake Sediment.</title>
        <authorList>
            <person name="Shimada S."/>
            <person name="Nakai R."/>
            <person name="Aoki K."/>
            <person name="Shimoeda N."/>
            <person name="Ohno G."/>
            <person name="Miyazaki Y."/>
            <person name="Kudoh S."/>
            <person name="Imura S."/>
            <person name="Watanabe K."/>
            <person name="Ishii Y."/>
            <person name="Tateda K."/>
        </authorList>
    </citation>
    <scope>NUCLEOTIDE SEQUENCE [LARGE SCALE GENOMIC DNA]</scope>
    <source>
        <strain evidence="6">TUM19329</strain>
    </source>
</reference>
<dbReference type="GO" id="GO:0009425">
    <property type="term" value="C:bacterial-type flagellum basal body"/>
    <property type="evidence" value="ECO:0007669"/>
    <property type="project" value="UniProtKB-SubCell"/>
</dbReference>
<keyword evidence="6" id="KW-0282">Flagellum</keyword>
<evidence type="ECO:0000256" key="2">
    <source>
        <dbReference type="ARBA" id="ARBA00009272"/>
    </source>
</evidence>
<dbReference type="PANTHER" id="PTHR34653">
    <property type="match status" value="1"/>
</dbReference>
<dbReference type="RefSeq" id="WP_173237311.1">
    <property type="nucleotide sequence ID" value="NZ_AP022839.1"/>
</dbReference>
<evidence type="ECO:0000256" key="3">
    <source>
        <dbReference type="ARBA" id="ARBA00018024"/>
    </source>
</evidence>
<evidence type="ECO:0000313" key="7">
    <source>
        <dbReference type="Proteomes" id="UP000502894"/>
    </source>
</evidence>
<dbReference type="Pfam" id="PF02049">
    <property type="entry name" value="FliE"/>
    <property type="match status" value="1"/>
</dbReference>
<evidence type="ECO:0000256" key="5">
    <source>
        <dbReference type="HAMAP-Rule" id="MF_00724"/>
    </source>
</evidence>